<evidence type="ECO:0000259" key="2">
    <source>
        <dbReference type="Pfam" id="PF13509"/>
    </source>
</evidence>
<name>A0A9D1QS31_9LACO</name>
<sequence length="302" mass="33649">MENLLGRIVAGNVTDENETDYFVQVAGTTFRLSKSEIKKPLKTGASFRGFTYENEDHQMAMTRNAPDAQVDHYGWGTVVRNQRQLGVFVNIGLPDKDIVVSLDDLPDMMELWPQKGDRLLIALREDAKHRLWGVLADTDIYQAIAQPAKKDQQNANVTATVYQLKLVGTRVMTANYELGFIHPSEREREPRLGEEIHARVIGVHDEGTLNLSMKPRAYEAIDDDAAMLLASLQHSKEGHLEFSDKSSPAAIKAYFGISKGQFKRAIGHLLKARLITQHDGELWLVPADQAAAPADETTQSAD</sequence>
<dbReference type="InterPro" id="IPR012340">
    <property type="entry name" value="NA-bd_OB-fold"/>
</dbReference>
<comment type="caution">
    <text evidence="6">The sequence shown here is derived from an EMBL/GenBank/DDBJ whole genome shotgun (WGS) entry which is preliminary data.</text>
</comment>
<dbReference type="AlphaFoldDB" id="A0A9D1QS31"/>
<accession>A0A9D1QS31</accession>
<evidence type="ECO:0000256" key="1">
    <source>
        <dbReference type="PIRNR" id="PIRNR012524"/>
    </source>
</evidence>
<comment type="similarity">
    <text evidence="1">Belongs to the CvfB family.</text>
</comment>
<reference evidence="6" key="2">
    <citation type="submission" date="2021-04" db="EMBL/GenBank/DDBJ databases">
        <authorList>
            <person name="Gilroy R."/>
        </authorList>
    </citation>
    <scope>NUCLEOTIDE SEQUENCE</scope>
    <source>
        <strain evidence="6">CHK173-259</strain>
    </source>
</reference>
<evidence type="ECO:0000259" key="4">
    <source>
        <dbReference type="Pfam" id="PF21191"/>
    </source>
</evidence>
<dbReference type="EMBL" id="DXGJ01000011">
    <property type="protein sequence ID" value="HIW71227.1"/>
    <property type="molecule type" value="Genomic_DNA"/>
</dbReference>
<evidence type="ECO:0000313" key="7">
    <source>
        <dbReference type="Proteomes" id="UP000886822"/>
    </source>
</evidence>
<evidence type="ECO:0000313" key="6">
    <source>
        <dbReference type="EMBL" id="HIW71227.1"/>
    </source>
</evidence>
<dbReference type="Gene3D" id="1.10.10.10">
    <property type="entry name" value="Winged helix-like DNA-binding domain superfamily/Winged helix DNA-binding domain"/>
    <property type="match status" value="1"/>
</dbReference>
<dbReference type="Pfam" id="PF13509">
    <property type="entry name" value="S1_2"/>
    <property type="match status" value="1"/>
</dbReference>
<dbReference type="Gene3D" id="2.40.50.330">
    <property type="match status" value="1"/>
</dbReference>
<dbReference type="Pfam" id="PF21191">
    <property type="entry name" value="CvfB_1st"/>
    <property type="match status" value="1"/>
</dbReference>
<dbReference type="InterPro" id="IPR039566">
    <property type="entry name" value="CvfB_S1_st"/>
</dbReference>
<dbReference type="Gene3D" id="2.40.50.140">
    <property type="entry name" value="Nucleic acid-binding proteins"/>
    <property type="match status" value="2"/>
</dbReference>
<dbReference type="InterPro" id="IPR048588">
    <property type="entry name" value="CvfB_S1_2nd"/>
</dbReference>
<protein>
    <submittedName>
        <fullName evidence="6">DNA-binding protein</fullName>
    </submittedName>
</protein>
<feature type="domain" description="Conserved virulence factor B third S1" evidence="5">
    <location>
        <begin position="141"/>
        <end position="215"/>
    </location>
</feature>
<dbReference type="PANTHER" id="PTHR37296">
    <property type="entry name" value="CONSERVED VIRULENCE FACTOR B"/>
    <property type="match status" value="1"/>
</dbReference>
<evidence type="ECO:0000259" key="3">
    <source>
        <dbReference type="Pfam" id="PF17783"/>
    </source>
</evidence>
<proteinExistence type="inferred from homology"/>
<feature type="domain" description="Conserved virulence factor B-like winged helix" evidence="3">
    <location>
        <begin position="226"/>
        <end position="284"/>
    </location>
</feature>
<dbReference type="PANTHER" id="PTHR37296:SF1">
    <property type="entry name" value="CONSERVED VIRULENCE FACTOR B"/>
    <property type="match status" value="1"/>
</dbReference>
<dbReference type="InterPro" id="IPR036388">
    <property type="entry name" value="WH-like_DNA-bd_sf"/>
</dbReference>
<reference evidence="6" key="1">
    <citation type="journal article" date="2021" name="PeerJ">
        <title>Extensive microbial diversity within the chicken gut microbiome revealed by metagenomics and culture.</title>
        <authorList>
            <person name="Gilroy R."/>
            <person name="Ravi A."/>
            <person name="Getino M."/>
            <person name="Pursley I."/>
            <person name="Horton D.L."/>
            <person name="Alikhan N.F."/>
            <person name="Baker D."/>
            <person name="Gharbi K."/>
            <person name="Hall N."/>
            <person name="Watson M."/>
            <person name="Adriaenssens E.M."/>
            <person name="Foster-Nyarko E."/>
            <person name="Jarju S."/>
            <person name="Secka A."/>
            <person name="Antonio M."/>
            <person name="Oren A."/>
            <person name="Chaudhuri R.R."/>
            <person name="La Ragione R."/>
            <person name="Hildebrand F."/>
            <person name="Pallen M.J."/>
        </authorList>
    </citation>
    <scope>NUCLEOTIDE SEQUENCE</scope>
    <source>
        <strain evidence="6">CHK173-259</strain>
    </source>
</reference>
<organism evidence="6 7">
    <name type="scientific">Candidatus Levilactobacillus faecigallinarum</name>
    <dbReference type="NCBI Taxonomy" id="2838638"/>
    <lineage>
        <taxon>Bacteria</taxon>
        <taxon>Bacillati</taxon>
        <taxon>Bacillota</taxon>
        <taxon>Bacilli</taxon>
        <taxon>Lactobacillales</taxon>
        <taxon>Lactobacillaceae</taxon>
        <taxon>Levilactobacillus</taxon>
    </lineage>
</organism>
<dbReference type="InterPro" id="IPR040764">
    <property type="entry name" value="CvfB_WH"/>
</dbReference>
<dbReference type="Pfam" id="PF17783">
    <property type="entry name" value="WHD_CvfB"/>
    <property type="match status" value="1"/>
</dbReference>
<dbReference type="Proteomes" id="UP000886822">
    <property type="component" value="Unassembled WGS sequence"/>
</dbReference>
<feature type="domain" description="Conserved virulence factor B first S1" evidence="2">
    <location>
        <begin position="5"/>
        <end position="62"/>
    </location>
</feature>
<dbReference type="Pfam" id="PF21543">
    <property type="entry name" value="CvfB_2nd"/>
    <property type="match status" value="1"/>
</dbReference>
<dbReference type="GO" id="GO:0003677">
    <property type="term" value="F:DNA binding"/>
    <property type="evidence" value="ECO:0007669"/>
    <property type="project" value="UniProtKB-KW"/>
</dbReference>
<dbReference type="InterPro" id="IPR014464">
    <property type="entry name" value="CvfB_fam"/>
</dbReference>
<feature type="domain" description="Conserved virulence factor B second S1" evidence="4">
    <location>
        <begin position="73"/>
        <end position="133"/>
    </location>
</feature>
<gene>
    <name evidence="6" type="ORF">H9875_01240</name>
</gene>
<keyword evidence="6" id="KW-0238">DNA-binding</keyword>
<evidence type="ECO:0000259" key="5">
    <source>
        <dbReference type="Pfam" id="PF21543"/>
    </source>
</evidence>
<dbReference type="InterPro" id="IPR048587">
    <property type="entry name" value="CvfB_S1_3rd"/>
</dbReference>
<dbReference type="PIRSF" id="PIRSF012524">
    <property type="entry name" value="YitL_S1"/>
    <property type="match status" value="1"/>
</dbReference>